<proteinExistence type="predicted"/>
<accession>A0A1F5EI97</accession>
<keyword evidence="1" id="KW-0812">Transmembrane</keyword>
<organism evidence="2 3">
    <name type="scientific">Candidatus Campbellbacteria bacterium RIFOXYC2_FULL_35_25</name>
    <dbReference type="NCBI Taxonomy" id="1797582"/>
    <lineage>
        <taxon>Bacteria</taxon>
        <taxon>Candidatus Campbelliibacteriota</taxon>
    </lineage>
</organism>
<evidence type="ECO:0000313" key="3">
    <source>
        <dbReference type="Proteomes" id="UP000179003"/>
    </source>
</evidence>
<feature type="transmembrane region" description="Helical" evidence="1">
    <location>
        <begin position="77"/>
        <end position="99"/>
    </location>
</feature>
<dbReference type="EMBL" id="MFAE01000008">
    <property type="protein sequence ID" value="OGD67147.1"/>
    <property type="molecule type" value="Genomic_DNA"/>
</dbReference>
<feature type="transmembrane region" description="Helical" evidence="1">
    <location>
        <begin position="105"/>
        <end position="126"/>
    </location>
</feature>
<feature type="transmembrane region" description="Helical" evidence="1">
    <location>
        <begin position="31"/>
        <end position="49"/>
    </location>
</feature>
<protein>
    <submittedName>
        <fullName evidence="2">Uncharacterized protein</fullName>
    </submittedName>
</protein>
<dbReference type="STRING" id="1797582.A2442_01990"/>
<evidence type="ECO:0000256" key="1">
    <source>
        <dbReference type="SAM" id="Phobius"/>
    </source>
</evidence>
<sequence>MIFTLMFDYIGWHYTKAYKDIVSVWKNFLQFFYNFFSIKVLLATLFSPLKKMHEERKPGLNFEDLFSVLLVNTIMRLVGLLVKSIIIIIGTFVILLVFILGLAVLIAWAFLPILLIVSIITGVQFII</sequence>
<dbReference type="AlphaFoldDB" id="A0A1F5EI97"/>
<keyword evidence="1" id="KW-1133">Transmembrane helix</keyword>
<gene>
    <name evidence="2" type="ORF">A2442_01990</name>
</gene>
<comment type="caution">
    <text evidence="2">The sequence shown here is derived from an EMBL/GenBank/DDBJ whole genome shotgun (WGS) entry which is preliminary data.</text>
</comment>
<reference evidence="2 3" key="1">
    <citation type="journal article" date="2016" name="Nat. Commun.">
        <title>Thousands of microbial genomes shed light on interconnected biogeochemical processes in an aquifer system.</title>
        <authorList>
            <person name="Anantharaman K."/>
            <person name="Brown C.T."/>
            <person name="Hug L.A."/>
            <person name="Sharon I."/>
            <person name="Castelle C.J."/>
            <person name="Probst A.J."/>
            <person name="Thomas B.C."/>
            <person name="Singh A."/>
            <person name="Wilkins M.J."/>
            <person name="Karaoz U."/>
            <person name="Brodie E.L."/>
            <person name="Williams K.H."/>
            <person name="Hubbard S.S."/>
            <person name="Banfield J.F."/>
        </authorList>
    </citation>
    <scope>NUCLEOTIDE SEQUENCE [LARGE SCALE GENOMIC DNA]</scope>
</reference>
<name>A0A1F5EI97_9BACT</name>
<dbReference type="Proteomes" id="UP000179003">
    <property type="component" value="Unassembled WGS sequence"/>
</dbReference>
<evidence type="ECO:0000313" key="2">
    <source>
        <dbReference type="EMBL" id="OGD67147.1"/>
    </source>
</evidence>
<keyword evidence="1" id="KW-0472">Membrane</keyword>